<comment type="function">
    <text evidence="3">Required for maturation of 30S ribosomal subunits.</text>
</comment>
<keyword evidence="2 3" id="KW-0690">Ribosome biogenesis</keyword>
<dbReference type="Proteomes" id="UP001431532">
    <property type="component" value="Unassembled WGS sequence"/>
</dbReference>
<evidence type="ECO:0000256" key="1">
    <source>
        <dbReference type="ARBA" id="ARBA00022490"/>
    </source>
</evidence>
<evidence type="ECO:0000256" key="2">
    <source>
        <dbReference type="ARBA" id="ARBA00022517"/>
    </source>
</evidence>
<dbReference type="PANTHER" id="PTHR33867">
    <property type="entry name" value="RIBOSOME MATURATION FACTOR RIMP"/>
    <property type="match status" value="1"/>
</dbReference>
<dbReference type="Pfam" id="PF02576">
    <property type="entry name" value="RimP_N"/>
    <property type="match status" value="1"/>
</dbReference>
<proteinExistence type="inferred from homology"/>
<feature type="domain" description="Ribosome maturation factor RimP N-terminal" evidence="4">
    <location>
        <begin position="12"/>
        <end position="79"/>
    </location>
</feature>
<evidence type="ECO:0000259" key="4">
    <source>
        <dbReference type="Pfam" id="PF02576"/>
    </source>
</evidence>
<accession>A0AAW6U660</accession>
<dbReference type="InterPro" id="IPR036847">
    <property type="entry name" value="RimP_C_sf"/>
</dbReference>
<dbReference type="InterPro" id="IPR028989">
    <property type="entry name" value="RimP_N"/>
</dbReference>
<protein>
    <recommendedName>
        <fullName evidence="3">Ribosome maturation factor RimP</fullName>
    </recommendedName>
</protein>
<comment type="similarity">
    <text evidence="3">Belongs to the RimP family.</text>
</comment>
<dbReference type="SUPFAM" id="SSF74942">
    <property type="entry name" value="YhbC-like, C-terminal domain"/>
    <property type="match status" value="1"/>
</dbReference>
<evidence type="ECO:0000256" key="3">
    <source>
        <dbReference type="HAMAP-Rule" id="MF_01077"/>
    </source>
</evidence>
<sequence length="146" mass="17126">MNLEKLKEKLIPILKKYNLEIYSIRTKREFGEKIVEILLDTETMDINELEKIHLAYVDTLTDEDLDPSYFLELSSLGAERPLKTKEELKKAVSRYIYLESSKYKGNGTLLSFEDDIILLEINLKGQFRKIEIKFGDARKMRTAVKF</sequence>
<dbReference type="GO" id="GO:0000028">
    <property type="term" value="P:ribosomal small subunit assembly"/>
    <property type="evidence" value="ECO:0007669"/>
    <property type="project" value="TreeGrafter"/>
</dbReference>
<reference evidence="5" key="1">
    <citation type="submission" date="2023-05" db="EMBL/GenBank/DDBJ databases">
        <title>Mariniplasma microaerophilum sp. nov., a novel anaerobic mollicute isolated from terrestrial mud volcano, Taman Peninsula, Russia.</title>
        <authorList>
            <person name="Khomyakova M.A."/>
            <person name="Merkel A.Y."/>
            <person name="Slobodkin A.I."/>
        </authorList>
    </citation>
    <scope>NUCLEOTIDE SEQUENCE</scope>
    <source>
        <strain evidence="5">M4Ah</strain>
    </source>
</reference>
<name>A0AAW6U660_9MOLU</name>
<organism evidence="5 6">
    <name type="scientific">Peloplasma aerotolerans</name>
    <dbReference type="NCBI Taxonomy" id="3044389"/>
    <lineage>
        <taxon>Bacteria</taxon>
        <taxon>Bacillati</taxon>
        <taxon>Mycoplasmatota</taxon>
        <taxon>Mollicutes</taxon>
        <taxon>Acholeplasmatales</taxon>
        <taxon>Acholeplasmataceae</taxon>
        <taxon>Peloplasma</taxon>
    </lineage>
</organism>
<dbReference type="HAMAP" id="MF_01077">
    <property type="entry name" value="RimP"/>
    <property type="match status" value="1"/>
</dbReference>
<dbReference type="RefSeq" id="WP_282839829.1">
    <property type="nucleotide sequence ID" value="NZ_JASCXW010000027.1"/>
</dbReference>
<dbReference type="InterPro" id="IPR003728">
    <property type="entry name" value="Ribosome_maturation_RimP"/>
</dbReference>
<dbReference type="GO" id="GO:0005829">
    <property type="term" value="C:cytosol"/>
    <property type="evidence" value="ECO:0007669"/>
    <property type="project" value="TreeGrafter"/>
</dbReference>
<dbReference type="Gene3D" id="2.30.30.180">
    <property type="entry name" value="Ribosome maturation factor RimP, C-terminal domain"/>
    <property type="match status" value="1"/>
</dbReference>
<dbReference type="InterPro" id="IPR035956">
    <property type="entry name" value="RimP_N_sf"/>
</dbReference>
<comment type="caution">
    <text evidence="5">The sequence shown here is derived from an EMBL/GenBank/DDBJ whole genome shotgun (WGS) entry which is preliminary data.</text>
</comment>
<keyword evidence="1 3" id="KW-0963">Cytoplasm</keyword>
<evidence type="ECO:0000313" key="5">
    <source>
        <dbReference type="EMBL" id="MDI6453397.1"/>
    </source>
</evidence>
<dbReference type="GO" id="GO:0006412">
    <property type="term" value="P:translation"/>
    <property type="evidence" value="ECO:0007669"/>
    <property type="project" value="TreeGrafter"/>
</dbReference>
<keyword evidence="6" id="KW-1185">Reference proteome</keyword>
<evidence type="ECO:0000313" key="6">
    <source>
        <dbReference type="Proteomes" id="UP001431532"/>
    </source>
</evidence>
<dbReference type="AlphaFoldDB" id="A0AAW6U660"/>
<comment type="subcellular location">
    <subcellularLocation>
        <location evidence="3">Cytoplasm</location>
    </subcellularLocation>
</comment>
<dbReference type="SUPFAM" id="SSF75420">
    <property type="entry name" value="YhbC-like, N-terminal domain"/>
    <property type="match status" value="1"/>
</dbReference>
<dbReference type="PANTHER" id="PTHR33867:SF1">
    <property type="entry name" value="RIBOSOME MATURATION FACTOR RIMP"/>
    <property type="match status" value="1"/>
</dbReference>
<gene>
    <name evidence="3" type="primary">rimP</name>
    <name evidence="5" type="ORF">QJ521_07455</name>
</gene>
<dbReference type="EMBL" id="JASCXW010000027">
    <property type="protein sequence ID" value="MDI6453397.1"/>
    <property type="molecule type" value="Genomic_DNA"/>
</dbReference>